<evidence type="ECO:0000256" key="1">
    <source>
        <dbReference type="ARBA" id="ARBA00007789"/>
    </source>
</evidence>
<dbReference type="EMBL" id="PGFF01000001">
    <property type="protein sequence ID" value="PJJ71947.1"/>
    <property type="molecule type" value="Genomic_DNA"/>
</dbReference>
<accession>A0A2M9CJ75</accession>
<dbReference type="InterPro" id="IPR019949">
    <property type="entry name" value="CmoO-like"/>
</dbReference>
<evidence type="ECO:0000313" key="4">
    <source>
        <dbReference type="Proteomes" id="UP000228758"/>
    </source>
</evidence>
<organism evidence="3 4">
    <name type="scientific">Diaminobutyricimonas aerilata</name>
    <dbReference type="NCBI Taxonomy" id="1162967"/>
    <lineage>
        <taxon>Bacteria</taxon>
        <taxon>Bacillati</taxon>
        <taxon>Actinomycetota</taxon>
        <taxon>Actinomycetes</taxon>
        <taxon>Micrococcales</taxon>
        <taxon>Microbacteriaceae</taxon>
        <taxon>Diaminobutyricimonas</taxon>
    </lineage>
</organism>
<feature type="domain" description="Luciferase-like" evidence="2">
    <location>
        <begin position="18"/>
        <end position="323"/>
    </location>
</feature>
<dbReference type="NCBIfam" id="TIGR03558">
    <property type="entry name" value="oxido_grp_1"/>
    <property type="match status" value="1"/>
</dbReference>
<comment type="caution">
    <text evidence="3">The sequence shown here is derived from an EMBL/GenBank/DDBJ whole genome shotgun (WGS) entry which is preliminary data.</text>
</comment>
<dbReference type="PANTHER" id="PTHR30137">
    <property type="entry name" value="LUCIFERASE-LIKE MONOOXYGENASE"/>
    <property type="match status" value="1"/>
</dbReference>
<reference evidence="3 4" key="1">
    <citation type="submission" date="2017-11" db="EMBL/GenBank/DDBJ databases">
        <title>Genomic Encyclopedia of Archaeal and Bacterial Type Strains, Phase II (KMG-II): From Individual Species to Whole Genera.</title>
        <authorList>
            <person name="Goeker M."/>
        </authorList>
    </citation>
    <scope>NUCLEOTIDE SEQUENCE [LARGE SCALE GENOMIC DNA]</scope>
    <source>
        <strain evidence="3 4">DSM 27393</strain>
    </source>
</reference>
<proteinExistence type="predicted"/>
<dbReference type="Pfam" id="PF00296">
    <property type="entry name" value="Bac_luciferase"/>
    <property type="match status" value="1"/>
</dbReference>
<comment type="similarity">
    <text evidence="1">To bacterial alkanal monooxygenase alpha and beta chains.</text>
</comment>
<dbReference type="Gene3D" id="3.20.20.30">
    <property type="entry name" value="Luciferase-like domain"/>
    <property type="match status" value="1"/>
</dbReference>
<dbReference type="Proteomes" id="UP000228758">
    <property type="component" value="Unassembled WGS sequence"/>
</dbReference>
<dbReference type="InterPro" id="IPR011251">
    <property type="entry name" value="Luciferase-like_dom"/>
</dbReference>
<dbReference type="InterPro" id="IPR036661">
    <property type="entry name" value="Luciferase-like_sf"/>
</dbReference>
<dbReference type="AlphaFoldDB" id="A0A2M9CJ75"/>
<evidence type="ECO:0000259" key="2">
    <source>
        <dbReference type="Pfam" id="PF00296"/>
    </source>
</evidence>
<evidence type="ECO:0000313" key="3">
    <source>
        <dbReference type="EMBL" id="PJJ71947.1"/>
    </source>
</evidence>
<dbReference type="GO" id="GO:0005829">
    <property type="term" value="C:cytosol"/>
    <property type="evidence" value="ECO:0007669"/>
    <property type="project" value="TreeGrafter"/>
</dbReference>
<sequence length="346" mass="36648">MPSGAHLLYEGMDAPLSVLDLATVFEGSTHAAALADSIQLAQEAERLGYTRFWVAEHHNMPAVASSAPPVLIGAIAAATERIRVGSGGVMLPNHSSLVVAEQFGTLVALHGDRIDLGLGRAPGTDPVTSNAIRRNVGAETVDDFPNQIIELLAYFGTIPALENGVGSRVIAVPGMGDAPELWLLGSSDFSARLAGMMGLPYAFAHHFAGGPNTPVAFDLYRDAFTPSVVLTRPKSAVAVAALVADDAAEARRLMLPQLHTQLQLRRGSRPGRVVSLETAEAASKDWSQAEWAMLEQRMVHQAVGDAEHVRARVAELRQATGADEVIVAPQGPTLEQRVRTLAELAA</sequence>
<keyword evidence="4" id="KW-1185">Reference proteome</keyword>
<dbReference type="PANTHER" id="PTHR30137:SF6">
    <property type="entry name" value="LUCIFERASE-LIKE MONOOXYGENASE"/>
    <property type="match status" value="1"/>
</dbReference>
<protein>
    <submittedName>
        <fullName evidence="3">Luciferase family oxidoreductase group 1</fullName>
    </submittedName>
</protein>
<gene>
    <name evidence="3" type="ORF">CLV46_1506</name>
</gene>
<dbReference type="InterPro" id="IPR050766">
    <property type="entry name" value="Bact_Lucif_Oxidored"/>
</dbReference>
<dbReference type="SUPFAM" id="SSF51679">
    <property type="entry name" value="Bacterial luciferase-like"/>
    <property type="match status" value="1"/>
</dbReference>
<dbReference type="FunFam" id="3.20.20.30:FF:000002">
    <property type="entry name" value="LLM class flavin-dependent oxidoreductase"/>
    <property type="match status" value="1"/>
</dbReference>
<name>A0A2M9CJ75_9MICO</name>
<dbReference type="GO" id="GO:0016705">
    <property type="term" value="F:oxidoreductase activity, acting on paired donors, with incorporation or reduction of molecular oxygen"/>
    <property type="evidence" value="ECO:0007669"/>
    <property type="project" value="InterPro"/>
</dbReference>